<evidence type="ECO:0000313" key="2">
    <source>
        <dbReference type="Proteomes" id="UP000494165"/>
    </source>
</evidence>
<reference evidence="1 2" key="1">
    <citation type="submission" date="2020-04" db="EMBL/GenBank/DDBJ databases">
        <authorList>
            <person name="Alioto T."/>
            <person name="Alioto T."/>
            <person name="Gomez Garrido J."/>
        </authorList>
    </citation>
    <scope>NUCLEOTIDE SEQUENCE [LARGE SCALE GENOMIC DNA]</scope>
</reference>
<proteinExistence type="predicted"/>
<dbReference type="Proteomes" id="UP000494165">
    <property type="component" value="Unassembled WGS sequence"/>
</dbReference>
<protein>
    <submittedName>
        <fullName evidence="1">Uncharacterized protein</fullName>
    </submittedName>
</protein>
<organism evidence="1 2">
    <name type="scientific">Cloeon dipterum</name>
    <dbReference type="NCBI Taxonomy" id="197152"/>
    <lineage>
        <taxon>Eukaryota</taxon>
        <taxon>Metazoa</taxon>
        <taxon>Ecdysozoa</taxon>
        <taxon>Arthropoda</taxon>
        <taxon>Hexapoda</taxon>
        <taxon>Insecta</taxon>
        <taxon>Pterygota</taxon>
        <taxon>Palaeoptera</taxon>
        <taxon>Ephemeroptera</taxon>
        <taxon>Pisciforma</taxon>
        <taxon>Baetidae</taxon>
        <taxon>Cloeon</taxon>
    </lineage>
</organism>
<accession>A0A8S1C6N3</accession>
<dbReference type="AlphaFoldDB" id="A0A8S1C6N3"/>
<keyword evidence="2" id="KW-1185">Reference proteome</keyword>
<name>A0A8S1C6N3_9INSE</name>
<sequence length="180" mass="21003">MALIGHYHEDLTAIVSSPKAISHYKQLGFNINWMRLYQLLDFRKIECGHESNYTGPAFPHPSMQSQMEYRPMLKKIHNFVKYLESKLELSQTSVCFNVNSVNIAGITICRNGRSIHIEVLDPFVCLDNSSRPVGFMECKIRLLEKMKSTYLLVDQEHLNKGEEKLFAWMEDEIVRLYMIQ</sequence>
<gene>
    <name evidence="1" type="ORF">CLODIP_2_CD09278</name>
</gene>
<evidence type="ECO:0000313" key="1">
    <source>
        <dbReference type="EMBL" id="CAB3364400.1"/>
    </source>
</evidence>
<dbReference type="OrthoDB" id="6579040at2759"/>
<comment type="caution">
    <text evidence="1">The sequence shown here is derived from an EMBL/GenBank/DDBJ whole genome shotgun (WGS) entry which is preliminary data.</text>
</comment>
<dbReference type="EMBL" id="CADEPI010000016">
    <property type="protein sequence ID" value="CAB3364400.1"/>
    <property type="molecule type" value="Genomic_DNA"/>
</dbReference>